<keyword evidence="4" id="KW-1185">Reference proteome</keyword>
<gene>
    <name evidence="3" type="ORF">NEMVEDRAFT_v1g242116</name>
</gene>
<dbReference type="AlphaFoldDB" id="A7S150"/>
<dbReference type="OrthoDB" id="10045229at2759"/>
<accession>A7S150</accession>
<dbReference type="OMA" id="WRGNEND"/>
<evidence type="ECO:0000259" key="2">
    <source>
        <dbReference type="Pfam" id="PF15115"/>
    </source>
</evidence>
<dbReference type="PhylomeDB" id="A7S150"/>
<dbReference type="Proteomes" id="UP000001593">
    <property type="component" value="Unassembled WGS sequence"/>
</dbReference>
<organism evidence="3 4">
    <name type="scientific">Nematostella vectensis</name>
    <name type="common">Starlet sea anemone</name>
    <dbReference type="NCBI Taxonomy" id="45351"/>
    <lineage>
        <taxon>Eukaryota</taxon>
        <taxon>Metazoa</taxon>
        <taxon>Cnidaria</taxon>
        <taxon>Anthozoa</taxon>
        <taxon>Hexacorallia</taxon>
        <taxon>Actiniaria</taxon>
        <taxon>Edwardsiidae</taxon>
        <taxon>Nematostella</taxon>
    </lineage>
</organism>
<dbReference type="Pfam" id="PF15115">
    <property type="entry name" value="HDNR"/>
    <property type="match status" value="1"/>
</dbReference>
<protein>
    <recommendedName>
        <fullName evidence="2">Domain of unknown function with conserved HDNR motif domain-containing protein</fullName>
    </recommendedName>
</protein>
<feature type="compositionally biased region" description="Basic and acidic residues" evidence="1">
    <location>
        <begin position="55"/>
        <end position="74"/>
    </location>
</feature>
<dbReference type="EMBL" id="DS469563">
    <property type="protein sequence ID" value="EDO42577.1"/>
    <property type="molecule type" value="Genomic_DNA"/>
</dbReference>
<dbReference type="InParanoid" id="A7S150"/>
<evidence type="ECO:0000313" key="3">
    <source>
        <dbReference type="EMBL" id="EDO42577.1"/>
    </source>
</evidence>
<dbReference type="PANTHER" id="PTHR35539">
    <property type="entry name" value="CDNA SEQUENCE BC048562"/>
    <property type="match status" value="1"/>
</dbReference>
<feature type="region of interest" description="Disordered" evidence="1">
    <location>
        <begin position="46"/>
        <end position="74"/>
    </location>
</feature>
<feature type="domain" description="Domain of unknown function with conserved HDNR motif" evidence="2">
    <location>
        <begin position="1"/>
        <end position="197"/>
    </location>
</feature>
<evidence type="ECO:0000313" key="4">
    <source>
        <dbReference type="Proteomes" id="UP000001593"/>
    </source>
</evidence>
<dbReference type="HOGENOM" id="CLU_1074809_0_0_1"/>
<dbReference type="PANTHER" id="PTHR35539:SF1">
    <property type="entry name" value="CDNA SEQUENCE BC048562"/>
    <property type="match status" value="1"/>
</dbReference>
<dbReference type="eggNOG" id="ENOG502S51K">
    <property type="taxonomic scope" value="Eukaryota"/>
</dbReference>
<dbReference type="InterPro" id="IPR029369">
    <property type="entry name" value="HDNR"/>
</dbReference>
<name>A7S150_NEMVE</name>
<dbReference type="KEGG" id="nve:5514453"/>
<reference evidence="3 4" key="1">
    <citation type="journal article" date="2007" name="Science">
        <title>Sea anemone genome reveals ancestral eumetazoan gene repertoire and genomic organization.</title>
        <authorList>
            <person name="Putnam N.H."/>
            <person name="Srivastava M."/>
            <person name="Hellsten U."/>
            <person name="Dirks B."/>
            <person name="Chapman J."/>
            <person name="Salamov A."/>
            <person name="Terry A."/>
            <person name="Shapiro H."/>
            <person name="Lindquist E."/>
            <person name="Kapitonov V.V."/>
            <person name="Jurka J."/>
            <person name="Genikhovich G."/>
            <person name="Grigoriev I.V."/>
            <person name="Lucas S.M."/>
            <person name="Steele R.E."/>
            <person name="Finnerty J.R."/>
            <person name="Technau U."/>
            <person name="Martindale M.Q."/>
            <person name="Rokhsar D.S."/>
        </authorList>
    </citation>
    <scope>NUCLEOTIDE SEQUENCE [LARGE SCALE GENOMIC DNA]</scope>
    <source>
        <strain evidence="4">CH2 X CH6</strain>
    </source>
</reference>
<sequence>MARSLYSNSAPPDLTGSWYNTGFHGHYRSRTRTDFAIPFRQRVKPAPPQKFLNYSKERSNSHLFSRHDNRNTHSDMGDLETFFGMGLGKRKYTRASAGIATQHTKSTQDLITWRGNENDSMVSTYRTHFEKNPAITPIINETEPVHIRSNLNLRRRQLRAASAPPTRQAPPLLAWNEPDEAFYAKPGVGLRPQSSFVRQGQATASPFAATGNTEYGLVARPKSSLALQESTTSASGITESTPNSKSFTLLETITPLKTV</sequence>
<evidence type="ECO:0000256" key="1">
    <source>
        <dbReference type="SAM" id="MobiDB-lite"/>
    </source>
</evidence>
<proteinExistence type="predicted"/>